<gene>
    <name evidence="4" type="primary">yncA</name>
    <name evidence="5" type="ORF">OERS_20990</name>
    <name evidence="4" type="ORF">OJAG_15190</name>
</gene>
<dbReference type="GO" id="GO:0016747">
    <property type="term" value="F:acyltransferase activity, transferring groups other than amino-acyl groups"/>
    <property type="evidence" value="ECO:0007669"/>
    <property type="project" value="InterPro"/>
</dbReference>
<keyword evidence="2 4" id="KW-0012">Acyltransferase</keyword>
<dbReference type="OrthoDB" id="5243635at2"/>
<evidence type="ECO:0000313" key="4">
    <source>
        <dbReference type="EMBL" id="KZM35818.1"/>
    </source>
</evidence>
<dbReference type="PATRIC" id="fig|43678.3.peg.1591"/>
<accession>A0A161YI26</accession>
<comment type="caution">
    <text evidence="4">The sequence shown here is derived from an EMBL/GenBank/DDBJ whole genome shotgun (WGS) entry which is preliminary data.</text>
</comment>
<keyword evidence="7" id="KW-1185">Reference proteome</keyword>
<feature type="domain" description="N-acetyltransferase" evidence="3">
    <location>
        <begin position="8"/>
        <end position="172"/>
    </location>
</feature>
<dbReference type="SUPFAM" id="SSF55729">
    <property type="entry name" value="Acyl-CoA N-acyltransferases (Nat)"/>
    <property type="match status" value="1"/>
</dbReference>
<dbReference type="Pfam" id="PF00583">
    <property type="entry name" value="Acetyltransf_1"/>
    <property type="match status" value="1"/>
</dbReference>
<dbReference type="Gene3D" id="3.40.630.30">
    <property type="match status" value="1"/>
</dbReference>
<evidence type="ECO:0000256" key="1">
    <source>
        <dbReference type="ARBA" id="ARBA00022679"/>
    </source>
</evidence>
<evidence type="ECO:0000313" key="5">
    <source>
        <dbReference type="EMBL" id="OCI31148.1"/>
    </source>
</evidence>
<dbReference type="PANTHER" id="PTHR43877">
    <property type="entry name" value="AMINOALKYLPHOSPHONATE N-ACETYLTRANSFERASE-RELATED-RELATED"/>
    <property type="match status" value="1"/>
</dbReference>
<keyword evidence="1 4" id="KW-0808">Transferase</keyword>
<dbReference type="InterPro" id="IPR050832">
    <property type="entry name" value="Bact_Acetyltransf"/>
</dbReference>
<name>A0A161YI26_9CELL</name>
<sequence>MVTELNEVTIRTATPQDAASIAQVHIASWRGAYAGIVPDDYLASLDHDQREAAWTQNLASSGADILLAEADGRALGFASLGPARDEDAESGDLEVYAIYLDPEAWGRGVARDLMRTMLGKVPPRTPVSLWVLKDNERAQHFYRRHGFAPDGVERRDDIGGRDLTQVRFRRTV</sequence>
<dbReference type="EMBL" id="MAQA01000022">
    <property type="protein sequence ID" value="OCI31148.1"/>
    <property type="molecule type" value="Genomic_DNA"/>
</dbReference>
<evidence type="ECO:0000256" key="2">
    <source>
        <dbReference type="ARBA" id="ARBA00023315"/>
    </source>
</evidence>
<dbReference type="AlphaFoldDB" id="A0A161YI26"/>
<dbReference type="CDD" id="cd04301">
    <property type="entry name" value="NAT_SF"/>
    <property type="match status" value="1"/>
</dbReference>
<proteinExistence type="predicted"/>
<dbReference type="Proteomes" id="UP000093412">
    <property type="component" value="Unassembled WGS sequence"/>
</dbReference>
<evidence type="ECO:0000313" key="6">
    <source>
        <dbReference type="Proteomes" id="UP000076447"/>
    </source>
</evidence>
<dbReference type="RefSeq" id="WP_056648448.1">
    <property type="nucleotide sequence ID" value="NZ_JBIVFZ010000001.1"/>
</dbReference>
<evidence type="ECO:0000313" key="7">
    <source>
        <dbReference type="Proteomes" id="UP000093412"/>
    </source>
</evidence>
<dbReference type="EC" id="2.3.1.-" evidence="4"/>
<dbReference type="PROSITE" id="PS51186">
    <property type="entry name" value="GNAT"/>
    <property type="match status" value="1"/>
</dbReference>
<reference evidence="5 7" key="2">
    <citation type="submission" date="2016-06" db="EMBL/GenBank/DDBJ databases">
        <title>Genome sequence of Oerskovia enterophila DSM 43852.</title>
        <authorList>
            <person name="Poehlein A."/>
            <person name="Jag V."/>
            <person name="Bengelsdorf F.R."/>
            <person name="Daniel R."/>
            <person name="Duerre P."/>
        </authorList>
    </citation>
    <scope>NUCLEOTIDE SEQUENCE [LARGE SCALE GENOMIC DNA]</scope>
    <source>
        <strain evidence="5 7">DSM 43852</strain>
    </source>
</reference>
<dbReference type="EMBL" id="LRIE01000065">
    <property type="protein sequence ID" value="KZM35818.1"/>
    <property type="molecule type" value="Genomic_DNA"/>
</dbReference>
<protein>
    <submittedName>
        <fullName evidence="4">N-acyltransferase YncA</fullName>
        <ecNumber evidence="4">2.3.1.-</ecNumber>
    </submittedName>
</protein>
<organism evidence="4 6">
    <name type="scientific">Oerskovia enterophila</name>
    <dbReference type="NCBI Taxonomy" id="43678"/>
    <lineage>
        <taxon>Bacteria</taxon>
        <taxon>Bacillati</taxon>
        <taxon>Actinomycetota</taxon>
        <taxon>Actinomycetes</taxon>
        <taxon>Micrococcales</taxon>
        <taxon>Cellulomonadaceae</taxon>
        <taxon>Oerskovia</taxon>
    </lineage>
</organism>
<dbReference type="Proteomes" id="UP000076447">
    <property type="component" value="Unassembled WGS sequence"/>
</dbReference>
<reference evidence="4 6" key="1">
    <citation type="submission" date="2016-01" db="EMBL/GenBank/DDBJ databases">
        <title>Genome sequence of Oerskovia enterophila VJag, an agar and cellulose degrading bacterium.</title>
        <authorList>
            <person name="Poehlein A."/>
            <person name="Jag V."/>
            <person name="Bengelsdorf F."/>
            <person name="Duerre P."/>
            <person name="Daniel R."/>
        </authorList>
    </citation>
    <scope>NUCLEOTIDE SEQUENCE [LARGE SCALE GENOMIC DNA]</scope>
    <source>
        <strain evidence="4 6">VJag</strain>
    </source>
</reference>
<dbReference type="STRING" id="43678.OJAG_15190"/>
<dbReference type="InterPro" id="IPR016181">
    <property type="entry name" value="Acyl_CoA_acyltransferase"/>
</dbReference>
<evidence type="ECO:0000259" key="3">
    <source>
        <dbReference type="PROSITE" id="PS51186"/>
    </source>
</evidence>
<dbReference type="InterPro" id="IPR000182">
    <property type="entry name" value="GNAT_dom"/>
</dbReference>